<proteinExistence type="predicted"/>
<reference evidence="2 3" key="1">
    <citation type="submission" date="2020-08" db="EMBL/GenBank/DDBJ databases">
        <title>Genomic Encyclopedia of Type Strains, Phase IV (KMG-IV): sequencing the most valuable type-strain genomes for metagenomic binning, comparative biology and taxonomic classification.</title>
        <authorList>
            <person name="Goeker M."/>
        </authorList>
    </citation>
    <scope>NUCLEOTIDE SEQUENCE [LARGE SCALE GENOMIC DNA]</scope>
    <source>
        <strain evidence="2 3">DSM 22198</strain>
    </source>
</reference>
<sequence length="167" mass="18130">MTPNPTFPSIPPAASPPAGTNAAEARALSLISAMERLMALYKEETALLKKRDIKAMLALVERKHLLTKSYDDAVRIISLDMPGLRSLDPALKDRLKDVADVFHRESMENATALRAAAAVAQSVVNIMVNAINKQRNQENGYISKHGAARPAGYRRGGIPPMAVNQCL</sequence>
<evidence type="ECO:0000256" key="1">
    <source>
        <dbReference type="SAM" id="MobiDB-lite"/>
    </source>
</evidence>
<dbReference type="GO" id="GO:0044780">
    <property type="term" value="P:bacterial-type flagellum assembly"/>
    <property type="evidence" value="ECO:0007669"/>
    <property type="project" value="InterPro"/>
</dbReference>
<gene>
    <name evidence="2" type="ORF">FHS74_001045</name>
</gene>
<dbReference type="RefSeq" id="WP_184798093.1">
    <property type="nucleotide sequence ID" value="NZ_JACIIZ010000002.1"/>
</dbReference>
<evidence type="ECO:0008006" key="4">
    <source>
        <dbReference type="Google" id="ProtNLM"/>
    </source>
</evidence>
<protein>
    <recommendedName>
        <fullName evidence="4">Flagellar protein FlgN</fullName>
    </recommendedName>
</protein>
<organism evidence="2 3">
    <name type="scientific">Nitrospirillum iridis</name>
    <dbReference type="NCBI Taxonomy" id="765888"/>
    <lineage>
        <taxon>Bacteria</taxon>
        <taxon>Pseudomonadati</taxon>
        <taxon>Pseudomonadota</taxon>
        <taxon>Alphaproteobacteria</taxon>
        <taxon>Rhodospirillales</taxon>
        <taxon>Azospirillaceae</taxon>
        <taxon>Nitrospirillum</taxon>
    </lineage>
</organism>
<evidence type="ECO:0000313" key="3">
    <source>
        <dbReference type="Proteomes" id="UP000539175"/>
    </source>
</evidence>
<dbReference type="EMBL" id="JACIIZ010000002">
    <property type="protein sequence ID" value="MBB6250504.1"/>
    <property type="molecule type" value="Genomic_DNA"/>
</dbReference>
<name>A0A7X0AUS6_9PROT</name>
<dbReference type="AlphaFoldDB" id="A0A7X0AUS6"/>
<comment type="caution">
    <text evidence="2">The sequence shown here is derived from an EMBL/GenBank/DDBJ whole genome shotgun (WGS) entry which is preliminary data.</text>
</comment>
<dbReference type="SUPFAM" id="SSF140566">
    <property type="entry name" value="FlgN-like"/>
    <property type="match status" value="1"/>
</dbReference>
<feature type="compositionally biased region" description="Pro residues" evidence="1">
    <location>
        <begin position="1"/>
        <end position="15"/>
    </location>
</feature>
<accession>A0A7X0AUS6</accession>
<feature type="region of interest" description="Disordered" evidence="1">
    <location>
        <begin position="1"/>
        <end position="20"/>
    </location>
</feature>
<dbReference type="Proteomes" id="UP000539175">
    <property type="component" value="Unassembled WGS sequence"/>
</dbReference>
<evidence type="ECO:0000313" key="2">
    <source>
        <dbReference type="EMBL" id="MBB6250504.1"/>
    </source>
</evidence>
<keyword evidence="3" id="KW-1185">Reference proteome</keyword>
<dbReference type="InterPro" id="IPR036679">
    <property type="entry name" value="FlgN-like_sf"/>
</dbReference>